<gene>
    <name evidence="3" type="ORF">ACFQ1Q_07860</name>
</gene>
<comment type="caution">
    <text evidence="3">The sequence shown here is derived from an EMBL/GenBank/DDBJ whole genome shotgun (WGS) entry which is preliminary data.</text>
</comment>
<accession>A0ABW3N647</accession>
<keyword evidence="1" id="KW-0732">Signal</keyword>
<feature type="chain" id="PRO_5045064163" evidence="1">
    <location>
        <begin position="23"/>
        <end position="415"/>
    </location>
</feature>
<evidence type="ECO:0000256" key="1">
    <source>
        <dbReference type="SAM" id="SignalP"/>
    </source>
</evidence>
<feature type="domain" description="Type 9 secretion system plug protein N-terminal" evidence="2">
    <location>
        <begin position="31"/>
        <end position="153"/>
    </location>
</feature>
<dbReference type="EMBL" id="JBHTJL010000009">
    <property type="protein sequence ID" value="MFD1063159.1"/>
    <property type="molecule type" value="Genomic_DNA"/>
</dbReference>
<dbReference type="Proteomes" id="UP001597013">
    <property type="component" value="Unassembled WGS sequence"/>
</dbReference>
<dbReference type="InterPro" id="IPR014756">
    <property type="entry name" value="Ig_E-set"/>
</dbReference>
<feature type="signal peptide" evidence="1">
    <location>
        <begin position="1"/>
        <end position="22"/>
    </location>
</feature>
<dbReference type="SUPFAM" id="SSF81296">
    <property type="entry name" value="E set domains"/>
    <property type="match status" value="1"/>
</dbReference>
<protein>
    <submittedName>
        <fullName evidence="3">Type IX secretion system plug protein domain-containing protein</fullName>
    </submittedName>
</protein>
<dbReference type="InterPro" id="IPR031345">
    <property type="entry name" value="T9SS_Plug_N"/>
</dbReference>
<dbReference type="RefSeq" id="WP_386129659.1">
    <property type="nucleotide sequence ID" value="NZ_JBHTJL010000009.1"/>
</dbReference>
<name>A0ABW3N647_9FLAO</name>
<evidence type="ECO:0000313" key="3">
    <source>
        <dbReference type="EMBL" id="MFD1063159.1"/>
    </source>
</evidence>
<proteinExistence type="predicted"/>
<dbReference type="Pfam" id="PF17116">
    <property type="entry name" value="T9SS_plug_1st"/>
    <property type="match status" value="1"/>
</dbReference>
<reference evidence="4" key="1">
    <citation type="journal article" date="2019" name="Int. J. Syst. Evol. Microbiol.">
        <title>The Global Catalogue of Microorganisms (GCM) 10K type strain sequencing project: providing services to taxonomists for standard genome sequencing and annotation.</title>
        <authorList>
            <consortium name="The Broad Institute Genomics Platform"/>
            <consortium name="The Broad Institute Genome Sequencing Center for Infectious Disease"/>
            <person name="Wu L."/>
            <person name="Ma J."/>
        </authorList>
    </citation>
    <scope>NUCLEOTIDE SEQUENCE [LARGE SCALE GENOMIC DNA]</scope>
    <source>
        <strain evidence="4">CCUG 62215</strain>
    </source>
</reference>
<evidence type="ECO:0000259" key="2">
    <source>
        <dbReference type="Pfam" id="PF17116"/>
    </source>
</evidence>
<organism evidence="3 4">
    <name type="scientific">Winogradskyella litorisediminis</name>
    <dbReference type="NCBI Taxonomy" id="1156618"/>
    <lineage>
        <taxon>Bacteria</taxon>
        <taxon>Pseudomonadati</taxon>
        <taxon>Bacteroidota</taxon>
        <taxon>Flavobacteriia</taxon>
        <taxon>Flavobacteriales</taxon>
        <taxon>Flavobacteriaceae</taxon>
        <taxon>Winogradskyella</taxon>
    </lineage>
</organism>
<dbReference type="InterPro" id="IPR013783">
    <property type="entry name" value="Ig-like_fold"/>
</dbReference>
<keyword evidence="4" id="KW-1185">Reference proteome</keyword>
<evidence type="ECO:0000313" key="4">
    <source>
        <dbReference type="Proteomes" id="UP001597013"/>
    </source>
</evidence>
<sequence length="415" mass="48486">MIKRFLLFVLIASQSFLVFSQAEEILPPDFIKTIVFKGGTNQAQLPVLRLGQPFSLEFDALNGNEEDFYYKIEHFDFDWKPSQLVKGEYLQGVDNVRILNYLNSQNTFQIYSHYDLAIPNIQTKGLTKSGNYMITIFDDYGEVMFSRKFMIVENVVNVGVQPKRTRNFETIETKQIVNVKINTSNINLNNPLETVKIKIIQNNNLKTAITDLKPQFLTGQELIYRYDNKASFWAGNEYLFFESKNERAATIGIQFIDLKDLYHTYLFKQIPRYNRPYTWNPDINGNFLINAIDVDNVDTDADYTMVHFTLLADEMPDKDVHVYGNFNNFEVENMTRMVYNREANQYETILKLKQGFYNYKFVTVDLDGNLNEGDISGNFWQTENNYKVLVYYRDLGARFDRLIGFGEADSERITN</sequence>
<dbReference type="Gene3D" id="2.60.40.10">
    <property type="entry name" value="Immunoglobulins"/>
    <property type="match status" value="1"/>
</dbReference>